<reference evidence="1" key="1">
    <citation type="journal article" date="2021" name="Proc. Natl. Acad. Sci. U.S.A.">
        <title>A Catalog of Tens of Thousands of Viruses from Human Metagenomes Reveals Hidden Associations with Chronic Diseases.</title>
        <authorList>
            <person name="Tisza M.J."/>
            <person name="Buck C.B."/>
        </authorList>
    </citation>
    <scope>NUCLEOTIDE SEQUENCE</scope>
    <source>
        <strain evidence="1">Ct2A51</strain>
    </source>
</reference>
<protein>
    <submittedName>
        <fullName evidence="1">Uncharacterized protein</fullName>
    </submittedName>
</protein>
<accession>A0A8S5T004</accession>
<organism evidence="1">
    <name type="scientific">Caudovirales sp. ct2A51</name>
    <dbReference type="NCBI Taxonomy" id="2827630"/>
    <lineage>
        <taxon>Viruses</taxon>
        <taxon>Duplodnaviria</taxon>
        <taxon>Heunggongvirae</taxon>
        <taxon>Uroviricota</taxon>
        <taxon>Caudoviricetes</taxon>
    </lineage>
</organism>
<sequence length="46" mass="5185">MRLIASRPMPRPATWSLAASASCERRCAVRAWWILSPEILALPSYV</sequence>
<proteinExistence type="predicted"/>
<dbReference type="PROSITE" id="PS51257">
    <property type="entry name" value="PROKAR_LIPOPROTEIN"/>
    <property type="match status" value="1"/>
</dbReference>
<evidence type="ECO:0000313" key="1">
    <source>
        <dbReference type="EMBL" id="DAF56371.1"/>
    </source>
</evidence>
<dbReference type="EMBL" id="BK032714">
    <property type="protein sequence ID" value="DAF56371.1"/>
    <property type="molecule type" value="Genomic_DNA"/>
</dbReference>
<name>A0A8S5T004_9CAUD</name>